<dbReference type="GO" id="GO:0016491">
    <property type="term" value="F:oxidoreductase activity"/>
    <property type="evidence" value="ECO:0007669"/>
    <property type="project" value="UniProtKB-KW"/>
</dbReference>
<protein>
    <recommendedName>
        <fullName evidence="10">Rieske domain-containing protein</fullName>
    </recommendedName>
</protein>
<dbReference type="PANTHER" id="PTHR21266:SF32">
    <property type="entry name" value="CHOLESTEROL 7-DESATURASE NVD"/>
    <property type="match status" value="1"/>
</dbReference>
<accession>A0A7R9L6D8</accession>
<keyword evidence="5" id="KW-1133">Transmembrane helix</keyword>
<evidence type="ECO:0000256" key="3">
    <source>
        <dbReference type="ARBA" id="ARBA00022714"/>
    </source>
</evidence>
<keyword evidence="12" id="KW-1185">Reference proteome</keyword>
<name>A0A7R9L6D8_9ACAR</name>
<keyword evidence="6" id="KW-0560">Oxidoreductase</keyword>
<dbReference type="InterPro" id="IPR050584">
    <property type="entry name" value="Cholesterol_7-desaturase"/>
</dbReference>
<dbReference type="PROSITE" id="PS51296">
    <property type="entry name" value="RIESKE"/>
    <property type="match status" value="1"/>
</dbReference>
<dbReference type="Proteomes" id="UP000759131">
    <property type="component" value="Unassembled WGS sequence"/>
</dbReference>
<evidence type="ECO:0000256" key="8">
    <source>
        <dbReference type="ARBA" id="ARBA00023014"/>
    </source>
</evidence>
<dbReference type="EMBL" id="CAJPIZ010017608">
    <property type="protein sequence ID" value="CAG2116176.1"/>
    <property type="molecule type" value="Genomic_DNA"/>
</dbReference>
<evidence type="ECO:0000256" key="9">
    <source>
        <dbReference type="ARBA" id="ARBA00023136"/>
    </source>
</evidence>
<evidence type="ECO:0000259" key="10">
    <source>
        <dbReference type="PROSITE" id="PS51296"/>
    </source>
</evidence>
<dbReference type="AlphaFoldDB" id="A0A7R9L6D8"/>
<dbReference type="SUPFAM" id="SSF50022">
    <property type="entry name" value="ISP domain"/>
    <property type="match status" value="1"/>
</dbReference>
<keyword evidence="7" id="KW-0408">Iron</keyword>
<dbReference type="GO" id="GO:0051537">
    <property type="term" value="F:2 iron, 2 sulfur cluster binding"/>
    <property type="evidence" value="ECO:0007669"/>
    <property type="project" value="UniProtKB-KW"/>
</dbReference>
<keyword evidence="8" id="KW-0411">Iron-sulfur</keyword>
<evidence type="ECO:0000256" key="7">
    <source>
        <dbReference type="ARBA" id="ARBA00023004"/>
    </source>
</evidence>
<dbReference type="Gene3D" id="2.102.10.10">
    <property type="entry name" value="Rieske [2Fe-2S] iron-sulphur domain"/>
    <property type="match status" value="1"/>
</dbReference>
<gene>
    <name evidence="11" type="ORF">OSB1V03_LOCUS16137</name>
</gene>
<organism evidence="11">
    <name type="scientific">Medioppia subpectinata</name>
    <dbReference type="NCBI Taxonomy" id="1979941"/>
    <lineage>
        <taxon>Eukaryota</taxon>
        <taxon>Metazoa</taxon>
        <taxon>Ecdysozoa</taxon>
        <taxon>Arthropoda</taxon>
        <taxon>Chelicerata</taxon>
        <taxon>Arachnida</taxon>
        <taxon>Acari</taxon>
        <taxon>Acariformes</taxon>
        <taxon>Sarcoptiformes</taxon>
        <taxon>Oribatida</taxon>
        <taxon>Brachypylina</taxon>
        <taxon>Oppioidea</taxon>
        <taxon>Oppiidae</taxon>
        <taxon>Medioppia</taxon>
    </lineage>
</organism>
<feature type="non-terminal residue" evidence="11">
    <location>
        <position position="198"/>
    </location>
</feature>
<keyword evidence="2" id="KW-0812">Transmembrane</keyword>
<dbReference type="PANTHER" id="PTHR21266">
    <property type="entry name" value="IRON-SULFUR DOMAIN CONTAINING PROTEIN"/>
    <property type="match status" value="1"/>
</dbReference>
<proteinExistence type="predicted"/>
<evidence type="ECO:0000256" key="6">
    <source>
        <dbReference type="ARBA" id="ARBA00023002"/>
    </source>
</evidence>
<evidence type="ECO:0000256" key="4">
    <source>
        <dbReference type="ARBA" id="ARBA00022723"/>
    </source>
</evidence>
<dbReference type="Pfam" id="PF00355">
    <property type="entry name" value="Rieske"/>
    <property type="match status" value="1"/>
</dbReference>
<evidence type="ECO:0000313" key="12">
    <source>
        <dbReference type="Proteomes" id="UP000759131"/>
    </source>
</evidence>
<reference evidence="11" key="1">
    <citation type="submission" date="2020-11" db="EMBL/GenBank/DDBJ databases">
        <authorList>
            <person name="Tran Van P."/>
        </authorList>
    </citation>
    <scope>NUCLEOTIDE SEQUENCE</scope>
</reference>
<comment type="subcellular location">
    <subcellularLocation>
        <location evidence="1">Membrane</location>
    </subcellularLocation>
</comment>
<dbReference type="InterPro" id="IPR036922">
    <property type="entry name" value="Rieske_2Fe-2S_sf"/>
</dbReference>
<dbReference type="EMBL" id="OC872183">
    <property type="protein sequence ID" value="CAD7635746.1"/>
    <property type="molecule type" value="Genomic_DNA"/>
</dbReference>
<dbReference type="GO" id="GO:0016020">
    <property type="term" value="C:membrane"/>
    <property type="evidence" value="ECO:0007669"/>
    <property type="project" value="UniProtKB-SubCell"/>
</dbReference>
<evidence type="ECO:0000256" key="2">
    <source>
        <dbReference type="ARBA" id="ARBA00022692"/>
    </source>
</evidence>
<evidence type="ECO:0000256" key="1">
    <source>
        <dbReference type="ARBA" id="ARBA00004370"/>
    </source>
</evidence>
<sequence length="198" mass="22798">ADKQWTTPDGPRNSTNCWPHSSMAFTVFTSKSFEAITPYHMQVLIRIDRTDSAVVLPFNQVYNEIRKQIKHNITKHSHMFESGDDCIQCPFHGWRFGGDGQCKRIPNLNDSELKTVKAIVTNWPTVEKNELIYIWHHSGGADPDHYPEDFLANCVLYIVMTLEDKYRTVAVRNSWGEVQSGNISRPTVVDLFSVNKRR</sequence>
<feature type="domain" description="Rieske" evidence="10">
    <location>
        <begin position="71"/>
        <end position="134"/>
    </location>
</feature>
<evidence type="ECO:0000256" key="5">
    <source>
        <dbReference type="ARBA" id="ARBA00022989"/>
    </source>
</evidence>
<evidence type="ECO:0000313" key="11">
    <source>
        <dbReference type="EMBL" id="CAD7635746.1"/>
    </source>
</evidence>
<dbReference type="OrthoDB" id="6538019at2759"/>
<dbReference type="InterPro" id="IPR017941">
    <property type="entry name" value="Rieske_2Fe-2S"/>
</dbReference>
<dbReference type="GO" id="GO:0005737">
    <property type="term" value="C:cytoplasm"/>
    <property type="evidence" value="ECO:0007669"/>
    <property type="project" value="TreeGrafter"/>
</dbReference>
<keyword evidence="4" id="KW-0479">Metal-binding</keyword>
<keyword evidence="3" id="KW-0001">2Fe-2S</keyword>
<dbReference type="GO" id="GO:0046872">
    <property type="term" value="F:metal ion binding"/>
    <property type="evidence" value="ECO:0007669"/>
    <property type="project" value="UniProtKB-KW"/>
</dbReference>
<keyword evidence="9" id="KW-0472">Membrane</keyword>